<dbReference type="OrthoDB" id="154626at2"/>
<name>A0A1G7LP56_9BACT</name>
<evidence type="ECO:0000256" key="1">
    <source>
        <dbReference type="SAM" id="Phobius"/>
    </source>
</evidence>
<evidence type="ECO:0000313" key="3">
    <source>
        <dbReference type="Proteomes" id="UP000182427"/>
    </source>
</evidence>
<dbReference type="InterPro" id="IPR025324">
    <property type="entry name" value="DUF4230"/>
</dbReference>
<protein>
    <recommendedName>
        <fullName evidence="4">DUF4230 domain-containing protein</fullName>
    </recommendedName>
</protein>
<reference evidence="2 3" key="1">
    <citation type="submission" date="2016-10" db="EMBL/GenBank/DDBJ databases">
        <authorList>
            <person name="de Groot N.N."/>
        </authorList>
    </citation>
    <scope>NUCLEOTIDE SEQUENCE [LARGE SCALE GENOMIC DNA]</scope>
    <source>
        <strain evidence="2 3">GAS232</strain>
    </source>
</reference>
<keyword evidence="1" id="KW-0812">Transmembrane</keyword>
<dbReference type="RefSeq" id="WP_083345507.1">
    <property type="nucleotide sequence ID" value="NZ_LT629690.1"/>
</dbReference>
<dbReference type="EMBL" id="LT629690">
    <property type="protein sequence ID" value="SDF51308.1"/>
    <property type="molecule type" value="Genomic_DNA"/>
</dbReference>
<keyword evidence="1" id="KW-0472">Membrane</keyword>
<gene>
    <name evidence="2" type="ORF">SAMN05444167_2592</name>
</gene>
<dbReference type="Proteomes" id="UP000182427">
    <property type="component" value="Chromosome I"/>
</dbReference>
<dbReference type="Pfam" id="PF14014">
    <property type="entry name" value="DUF4230"/>
    <property type="match status" value="1"/>
</dbReference>
<accession>A0A1G7LP56</accession>
<feature type="transmembrane region" description="Helical" evidence="1">
    <location>
        <begin position="33"/>
        <end position="55"/>
    </location>
</feature>
<evidence type="ECO:0008006" key="4">
    <source>
        <dbReference type="Google" id="ProtNLM"/>
    </source>
</evidence>
<organism evidence="2 3">
    <name type="scientific">Terriglobus roseus</name>
    <dbReference type="NCBI Taxonomy" id="392734"/>
    <lineage>
        <taxon>Bacteria</taxon>
        <taxon>Pseudomonadati</taxon>
        <taxon>Acidobacteriota</taxon>
        <taxon>Terriglobia</taxon>
        <taxon>Terriglobales</taxon>
        <taxon>Acidobacteriaceae</taxon>
        <taxon>Terriglobus</taxon>
    </lineage>
</organism>
<evidence type="ECO:0000313" key="2">
    <source>
        <dbReference type="EMBL" id="SDF51308.1"/>
    </source>
</evidence>
<sequence length="237" mass="25988">MADEPVVDEERWRQYQVAREQRIAYKEKPRSRVGAVLLGLLIFFVLGGAGAVWLLRHVGNNDAAGKVASYLLGGRETFNTSAPDVVNQIQRLNRLETVSYSVDTVVEGKHQNTVLPDLLFGDRLILVVHGQVIAGVDLSQLKPEQVKVDGRSVTVDLPPSQIFTTKIDTSKTKVFARTTGLLVQADPSLEMNTQKMAETQILQAASNDGILDTARANARLGMESLLRGLGFNQVTVH</sequence>
<keyword evidence="1" id="KW-1133">Transmembrane helix</keyword>
<keyword evidence="3" id="KW-1185">Reference proteome</keyword>
<dbReference type="AlphaFoldDB" id="A0A1G7LP56"/>
<proteinExistence type="predicted"/>